<name>A0A7C8HGA9_9FIRM</name>
<keyword evidence="2" id="KW-1185">Reference proteome</keyword>
<protein>
    <submittedName>
        <fullName evidence="1">Uncharacterized protein</fullName>
    </submittedName>
</protein>
<dbReference type="OrthoDB" id="9816455at2"/>
<reference evidence="1 2" key="1">
    <citation type="submission" date="2019-12" db="EMBL/GenBank/DDBJ databases">
        <title>Defluviitalea raffinosedens, isolated from a biogas fermenter, genome sequencing and characterization.</title>
        <authorList>
            <person name="Rettenmaier R."/>
            <person name="Schneider M."/>
            <person name="Neuhaus K."/>
            <person name="Liebl W."/>
            <person name="Zverlov V."/>
        </authorList>
    </citation>
    <scope>NUCLEOTIDE SEQUENCE [LARGE SCALE GENOMIC DNA]</scope>
    <source>
        <strain evidence="1 2">249c-K6</strain>
    </source>
</reference>
<evidence type="ECO:0000313" key="2">
    <source>
        <dbReference type="Proteomes" id="UP000483018"/>
    </source>
</evidence>
<accession>A0A7C8HGA9</accession>
<dbReference type="RefSeq" id="WP_158741485.1">
    <property type="nucleotide sequence ID" value="NZ_JAFBEP010000010.1"/>
</dbReference>
<dbReference type="EMBL" id="WSLF01000015">
    <property type="protein sequence ID" value="KAE9630227.1"/>
    <property type="molecule type" value="Genomic_DNA"/>
</dbReference>
<dbReference type="Proteomes" id="UP000483018">
    <property type="component" value="Unassembled WGS sequence"/>
</dbReference>
<gene>
    <name evidence="1" type="ORF">GND95_12465</name>
</gene>
<organism evidence="1 2">
    <name type="scientific">Defluviitalea raffinosedens</name>
    <dbReference type="NCBI Taxonomy" id="1450156"/>
    <lineage>
        <taxon>Bacteria</taxon>
        <taxon>Bacillati</taxon>
        <taxon>Bacillota</taxon>
        <taxon>Clostridia</taxon>
        <taxon>Lachnospirales</taxon>
        <taxon>Defluviitaleaceae</taxon>
        <taxon>Defluviitalea</taxon>
    </lineage>
</organism>
<dbReference type="AlphaFoldDB" id="A0A7C8HGA9"/>
<sequence length="123" mass="15060">MEQSRFFRIGKSLKVYEYSKDEILKKGKFPYIEICEKDGIVNYVLYNNIFGWKVWHRFNEDKQEIEYIIEDSKGRIRTYQELKPQILLFYLLFEDFKMANKYNSECKPFRKEAGIFLRTNWGI</sequence>
<evidence type="ECO:0000313" key="1">
    <source>
        <dbReference type="EMBL" id="KAE9630227.1"/>
    </source>
</evidence>
<comment type="caution">
    <text evidence="1">The sequence shown here is derived from an EMBL/GenBank/DDBJ whole genome shotgun (WGS) entry which is preliminary data.</text>
</comment>
<proteinExistence type="predicted"/>